<organism evidence="1 2">
    <name type="scientific">Prevotella disiens</name>
    <dbReference type="NCBI Taxonomy" id="28130"/>
    <lineage>
        <taxon>Bacteria</taxon>
        <taxon>Pseudomonadati</taxon>
        <taxon>Bacteroidota</taxon>
        <taxon>Bacteroidia</taxon>
        <taxon>Bacteroidales</taxon>
        <taxon>Prevotellaceae</taxon>
        <taxon>Prevotella</taxon>
    </lineage>
</organism>
<dbReference type="AlphaFoldDB" id="A0A379DWS4"/>
<dbReference type="EMBL" id="UGTL01000001">
    <property type="protein sequence ID" value="SUB84933.1"/>
    <property type="molecule type" value="Genomic_DNA"/>
</dbReference>
<proteinExistence type="predicted"/>
<accession>A0A379DWS4</accession>
<reference evidence="1 2" key="1">
    <citation type="submission" date="2018-06" db="EMBL/GenBank/DDBJ databases">
        <authorList>
            <consortium name="Pathogen Informatics"/>
            <person name="Doyle S."/>
        </authorList>
    </citation>
    <scope>NUCLEOTIDE SEQUENCE [LARGE SCALE GENOMIC DNA]</scope>
    <source>
        <strain evidence="1 2">NCTC11157</strain>
    </source>
</reference>
<dbReference type="Proteomes" id="UP000254072">
    <property type="component" value="Unassembled WGS sequence"/>
</dbReference>
<sequence length="46" mass="5448">MIKKDPLKSREHQLLRGHYAIKVLKKIFYKTLPRHVTPMLSCDILS</sequence>
<evidence type="ECO:0000313" key="2">
    <source>
        <dbReference type="Proteomes" id="UP000254072"/>
    </source>
</evidence>
<evidence type="ECO:0000313" key="1">
    <source>
        <dbReference type="EMBL" id="SUB84933.1"/>
    </source>
</evidence>
<protein>
    <submittedName>
        <fullName evidence="1">Uncharacterized protein</fullName>
    </submittedName>
</protein>
<name>A0A379DWS4_9BACT</name>
<gene>
    <name evidence="1" type="ORF">NCTC11157_00652</name>
</gene>